<dbReference type="InterPro" id="IPR019591">
    <property type="entry name" value="Mrp/NBP35_ATP-bd"/>
</dbReference>
<dbReference type="InterPro" id="IPR044304">
    <property type="entry name" value="NUBPL-like"/>
</dbReference>
<keyword evidence="1 6" id="KW-0479">Metal-binding</keyword>
<dbReference type="SUPFAM" id="SSF52540">
    <property type="entry name" value="P-loop containing nucleoside triphosphate hydrolases"/>
    <property type="match status" value="1"/>
</dbReference>
<comment type="function">
    <text evidence="6">Binds and transfers iron-sulfur (Fe-S) clusters to target apoproteins. Can hydrolyze ATP.</text>
</comment>
<dbReference type="Gene3D" id="3.40.50.300">
    <property type="entry name" value="P-loop containing nucleotide triphosphate hydrolases"/>
    <property type="match status" value="1"/>
</dbReference>
<proteinExistence type="inferred from homology"/>
<name>A0A8J6PBP8_9FIRM</name>
<organism evidence="7 8">
    <name type="scientific">Massiliimalia timonensis</name>
    <dbReference type="NCBI Taxonomy" id="1987501"/>
    <lineage>
        <taxon>Bacteria</taxon>
        <taxon>Bacillati</taxon>
        <taxon>Bacillota</taxon>
        <taxon>Clostridia</taxon>
        <taxon>Eubacteriales</taxon>
        <taxon>Oscillospiraceae</taxon>
        <taxon>Massiliimalia</taxon>
    </lineage>
</organism>
<dbReference type="Proteomes" id="UP000632659">
    <property type="component" value="Unassembled WGS sequence"/>
</dbReference>
<dbReference type="OrthoDB" id="9809679at2"/>
<dbReference type="RefSeq" id="WP_093989516.1">
    <property type="nucleotide sequence ID" value="NZ_FYDD01000004.1"/>
</dbReference>
<evidence type="ECO:0000256" key="2">
    <source>
        <dbReference type="ARBA" id="ARBA00022741"/>
    </source>
</evidence>
<evidence type="ECO:0000256" key="1">
    <source>
        <dbReference type="ARBA" id="ARBA00022723"/>
    </source>
</evidence>
<keyword evidence="3 6" id="KW-0067">ATP-binding</keyword>
<reference evidence="7" key="1">
    <citation type="submission" date="2020-08" db="EMBL/GenBank/DDBJ databases">
        <title>Genome public.</title>
        <authorList>
            <person name="Liu C."/>
            <person name="Sun Q."/>
        </authorList>
    </citation>
    <scope>NUCLEOTIDE SEQUENCE</scope>
    <source>
        <strain evidence="7">NSJ-15</strain>
    </source>
</reference>
<sequence>MSECSHNCDTCSQKCDSRDPKSFLERPHEMSTIRKVIGVVSGKGGVGKSLVTSMLAVALKRRGWNTAILDADVTGPSIPKVFGVKERAMASSMGMFPVKSKTGIDLMSVNLLLEDETTPVVWRGPVIAGTVKQFWTDVIWDDVDYMFVDMPPGTGDVPLTVFQSIPLDGILIITSPQELVSMIVAKAVNMAKTMNIPILGIVENYSFARCPDCGKEIKLFGDSHIEETAAQFGIDVLAKLPIDPELAKACDQGVIELFHGDYAEHLCDVIEEKAPVTKE</sequence>
<dbReference type="CDD" id="cd02037">
    <property type="entry name" value="Mrp_NBP35"/>
    <property type="match status" value="1"/>
</dbReference>
<comment type="subunit">
    <text evidence="6">Homodimer.</text>
</comment>
<keyword evidence="4 6" id="KW-0408">Iron</keyword>
<dbReference type="FunFam" id="3.40.50.300:FF:001119">
    <property type="entry name" value="Iron-sulfur cluster carrier protein"/>
    <property type="match status" value="1"/>
</dbReference>
<evidence type="ECO:0000313" key="7">
    <source>
        <dbReference type="EMBL" id="MBC8610478.1"/>
    </source>
</evidence>
<dbReference type="GO" id="GO:0005524">
    <property type="term" value="F:ATP binding"/>
    <property type="evidence" value="ECO:0007669"/>
    <property type="project" value="UniProtKB-UniRule"/>
</dbReference>
<comment type="caution">
    <text evidence="7">The sequence shown here is derived from an EMBL/GenBank/DDBJ whole genome shotgun (WGS) entry which is preliminary data.</text>
</comment>
<evidence type="ECO:0000313" key="8">
    <source>
        <dbReference type="Proteomes" id="UP000632659"/>
    </source>
</evidence>
<dbReference type="AlphaFoldDB" id="A0A8J6PBP8"/>
<dbReference type="GO" id="GO:0016887">
    <property type="term" value="F:ATP hydrolysis activity"/>
    <property type="evidence" value="ECO:0007669"/>
    <property type="project" value="UniProtKB-UniRule"/>
</dbReference>
<evidence type="ECO:0000256" key="3">
    <source>
        <dbReference type="ARBA" id="ARBA00022840"/>
    </source>
</evidence>
<gene>
    <name evidence="7" type="ORF">H8702_04995</name>
</gene>
<dbReference type="GO" id="GO:0016226">
    <property type="term" value="P:iron-sulfur cluster assembly"/>
    <property type="evidence" value="ECO:0007669"/>
    <property type="project" value="InterPro"/>
</dbReference>
<keyword evidence="8" id="KW-1185">Reference proteome</keyword>
<keyword evidence="5 6" id="KW-0411">Iron-sulfur</keyword>
<accession>A0A8J6PBP8</accession>
<evidence type="ECO:0000256" key="5">
    <source>
        <dbReference type="ARBA" id="ARBA00023014"/>
    </source>
</evidence>
<evidence type="ECO:0000256" key="4">
    <source>
        <dbReference type="ARBA" id="ARBA00023004"/>
    </source>
</evidence>
<keyword evidence="6" id="KW-0378">Hydrolase</keyword>
<keyword evidence="2 6" id="KW-0547">Nucleotide-binding</keyword>
<dbReference type="PANTHER" id="PTHR42961:SF2">
    <property type="entry name" value="IRON-SULFUR PROTEIN NUBPL"/>
    <property type="match status" value="1"/>
</dbReference>
<dbReference type="PANTHER" id="PTHR42961">
    <property type="entry name" value="IRON-SULFUR PROTEIN NUBPL"/>
    <property type="match status" value="1"/>
</dbReference>
<evidence type="ECO:0000256" key="6">
    <source>
        <dbReference type="HAMAP-Rule" id="MF_02040"/>
    </source>
</evidence>
<feature type="binding site" evidence="6">
    <location>
        <begin position="42"/>
        <end position="49"/>
    </location>
    <ligand>
        <name>ATP</name>
        <dbReference type="ChEBI" id="CHEBI:30616"/>
    </ligand>
</feature>
<protein>
    <recommendedName>
        <fullName evidence="6">Iron-sulfur cluster carrier protein</fullName>
    </recommendedName>
</protein>
<dbReference type="EMBL" id="JACRTL010000002">
    <property type="protein sequence ID" value="MBC8610478.1"/>
    <property type="molecule type" value="Genomic_DNA"/>
</dbReference>
<dbReference type="InterPro" id="IPR033756">
    <property type="entry name" value="YlxH/NBP35"/>
</dbReference>
<dbReference type="GO" id="GO:0051539">
    <property type="term" value="F:4 iron, 4 sulfur cluster binding"/>
    <property type="evidence" value="ECO:0007669"/>
    <property type="project" value="TreeGrafter"/>
</dbReference>
<dbReference type="GO" id="GO:0140663">
    <property type="term" value="F:ATP-dependent FeS chaperone activity"/>
    <property type="evidence" value="ECO:0007669"/>
    <property type="project" value="InterPro"/>
</dbReference>
<dbReference type="GO" id="GO:0046872">
    <property type="term" value="F:metal ion binding"/>
    <property type="evidence" value="ECO:0007669"/>
    <property type="project" value="UniProtKB-KW"/>
</dbReference>
<dbReference type="InterPro" id="IPR027417">
    <property type="entry name" value="P-loop_NTPase"/>
</dbReference>
<dbReference type="Pfam" id="PF10609">
    <property type="entry name" value="ParA"/>
    <property type="match status" value="1"/>
</dbReference>
<dbReference type="HAMAP" id="MF_02040">
    <property type="entry name" value="Mrp_NBP35"/>
    <property type="match status" value="1"/>
</dbReference>
<comment type="similarity">
    <text evidence="6">Belongs to the Mrp/NBP35 ATP-binding proteins family.</text>
</comment>